<dbReference type="KEGG" id="fho:H9Q81_09690"/>
<evidence type="ECO:0000313" key="11">
    <source>
        <dbReference type="Proteomes" id="UP000515913"/>
    </source>
</evidence>
<feature type="transmembrane region" description="Helical" evidence="9">
    <location>
        <begin position="226"/>
        <end position="246"/>
    </location>
</feature>
<proteinExistence type="inferred from homology"/>
<evidence type="ECO:0000256" key="6">
    <source>
        <dbReference type="ARBA" id="ARBA00022970"/>
    </source>
</evidence>
<dbReference type="InterPro" id="IPR004685">
    <property type="entry name" value="Brnchd-chn_aa_trnsp_Livcs"/>
</dbReference>
<dbReference type="GO" id="GO:0005886">
    <property type="term" value="C:plasma membrane"/>
    <property type="evidence" value="ECO:0007669"/>
    <property type="project" value="UniProtKB-SubCell"/>
</dbReference>
<dbReference type="GO" id="GO:0005304">
    <property type="term" value="F:L-valine transmembrane transporter activity"/>
    <property type="evidence" value="ECO:0007669"/>
    <property type="project" value="TreeGrafter"/>
</dbReference>
<name>A0A7G9GZN2_9FUSO</name>
<feature type="transmembrane region" description="Helical" evidence="9">
    <location>
        <begin position="412"/>
        <end position="430"/>
    </location>
</feature>
<evidence type="ECO:0000256" key="9">
    <source>
        <dbReference type="SAM" id="Phobius"/>
    </source>
</evidence>
<reference evidence="10 11" key="1">
    <citation type="submission" date="2020-08" db="EMBL/GenBank/DDBJ databases">
        <authorList>
            <person name="Liu C."/>
            <person name="Sun Q."/>
        </authorList>
    </citation>
    <scope>NUCLEOTIDE SEQUENCE [LARGE SCALE GENOMIC DNA]</scope>
    <source>
        <strain evidence="10 11">NSJ-57</strain>
    </source>
</reference>
<dbReference type="EMBL" id="CP060637">
    <property type="protein sequence ID" value="QNM16264.1"/>
    <property type="molecule type" value="Genomic_DNA"/>
</dbReference>
<gene>
    <name evidence="10" type="primary">brnQ</name>
    <name evidence="10" type="ORF">H9Q81_09690</name>
</gene>
<organism evidence="10 11">
    <name type="scientific">Fusobacterium hominis</name>
    <dbReference type="NCBI Taxonomy" id="2764326"/>
    <lineage>
        <taxon>Bacteria</taxon>
        <taxon>Fusobacteriati</taxon>
        <taxon>Fusobacteriota</taxon>
        <taxon>Fusobacteriia</taxon>
        <taxon>Fusobacteriales</taxon>
        <taxon>Fusobacteriaceae</taxon>
        <taxon>Fusobacterium</taxon>
    </lineage>
</organism>
<evidence type="ECO:0000256" key="1">
    <source>
        <dbReference type="ARBA" id="ARBA00004651"/>
    </source>
</evidence>
<dbReference type="GO" id="GO:0015190">
    <property type="term" value="F:L-leucine transmembrane transporter activity"/>
    <property type="evidence" value="ECO:0007669"/>
    <property type="project" value="TreeGrafter"/>
</dbReference>
<feature type="transmembrane region" description="Helical" evidence="9">
    <location>
        <begin position="7"/>
        <end position="26"/>
    </location>
</feature>
<keyword evidence="11" id="KW-1185">Reference proteome</keyword>
<accession>A0A7G9GZN2</accession>
<protein>
    <submittedName>
        <fullName evidence="10">Branched-chain amino acid transport system II carrier protein</fullName>
    </submittedName>
</protein>
<sequence length="441" mass="47584">MYKTKDVVLTGFALFAMLFGAGNLIFPPSVGYAVGDNWKLAALGFCITGIGFPLMGIIASGFAGTKLDHFSDKVSPLFSKIFNTVLILAIGPCLAIPRTGATAFEIMVTPHLGADLHWVKYIFLIIYFGFVLLFCLKESSVIERIGKILTPILLIVLAIIICKGLIDPIGSIVSLDTSNNFRFGFYSGYQTMDTLAAIIFASIILKSINAKNKLSRKEQFSFLLKASGIAVCGLAIVYCGILYIGATAAGTLENHGTTQLLNAIVKQLLGTQGNIILGICVAGACLTTAIGLTATVGDYFKTMLNVSYKKVVIINVLVSFAFATFGVDSIVRISAPVLIFLYPIAIVLIFLNFFRAYIQERSVFIGAVVGAALIGFTEMMLGFFPVASTQGTMGSIMRILDTIYLSLPLQDYGLAWIVPSIVFALIFKIIEKVKNTQVVQN</sequence>
<feature type="transmembrane region" description="Helical" evidence="9">
    <location>
        <begin position="308"/>
        <end position="327"/>
    </location>
</feature>
<feature type="transmembrane region" description="Helical" evidence="9">
    <location>
        <begin position="77"/>
        <end position="98"/>
    </location>
</feature>
<dbReference type="PANTHER" id="PTHR30588">
    <property type="entry name" value="BRANCHED-CHAIN AMINO ACID TRANSPORT SYSTEM 2 CARRIER PROTEIN"/>
    <property type="match status" value="1"/>
</dbReference>
<keyword evidence="6" id="KW-0029">Amino-acid transport</keyword>
<dbReference type="GO" id="GO:0015820">
    <property type="term" value="P:L-leucine transport"/>
    <property type="evidence" value="ECO:0007669"/>
    <property type="project" value="TreeGrafter"/>
</dbReference>
<feature type="transmembrane region" description="Helical" evidence="9">
    <location>
        <begin position="118"/>
        <end position="136"/>
    </location>
</feature>
<dbReference type="NCBIfam" id="TIGR00796">
    <property type="entry name" value="livcs"/>
    <property type="match status" value="1"/>
</dbReference>
<keyword evidence="4" id="KW-1003">Cell membrane</keyword>
<dbReference type="PANTHER" id="PTHR30588:SF0">
    <property type="entry name" value="BRANCHED-CHAIN AMINO ACID PERMEASE BRNQ"/>
    <property type="match status" value="1"/>
</dbReference>
<feature type="transmembrane region" description="Helical" evidence="9">
    <location>
        <begin position="363"/>
        <end position="387"/>
    </location>
</feature>
<dbReference type="RefSeq" id="WP_187423268.1">
    <property type="nucleotide sequence ID" value="NZ_CP060637.1"/>
</dbReference>
<feature type="transmembrane region" description="Helical" evidence="9">
    <location>
        <begin position="333"/>
        <end position="351"/>
    </location>
</feature>
<evidence type="ECO:0000313" key="10">
    <source>
        <dbReference type="EMBL" id="QNM16264.1"/>
    </source>
</evidence>
<feature type="transmembrane region" description="Helical" evidence="9">
    <location>
        <begin position="38"/>
        <end position="65"/>
    </location>
</feature>
<keyword evidence="3" id="KW-0813">Transport</keyword>
<keyword evidence="5 9" id="KW-0812">Transmembrane</keyword>
<evidence type="ECO:0000256" key="8">
    <source>
        <dbReference type="ARBA" id="ARBA00023136"/>
    </source>
</evidence>
<evidence type="ECO:0000256" key="4">
    <source>
        <dbReference type="ARBA" id="ARBA00022475"/>
    </source>
</evidence>
<comment type="subcellular location">
    <subcellularLocation>
        <location evidence="1">Cell membrane</location>
        <topology evidence="1">Multi-pass membrane protein</topology>
    </subcellularLocation>
</comment>
<dbReference type="GO" id="GO:0015188">
    <property type="term" value="F:L-isoleucine transmembrane transporter activity"/>
    <property type="evidence" value="ECO:0007669"/>
    <property type="project" value="TreeGrafter"/>
</dbReference>
<keyword evidence="8 9" id="KW-0472">Membrane</keyword>
<evidence type="ECO:0000256" key="5">
    <source>
        <dbReference type="ARBA" id="ARBA00022692"/>
    </source>
</evidence>
<keyword evidence="7 9" id="KW-1133">Transmembrane helix</keyword>
<evidence type="ECO:0000256" key="2">
    <source>
        <dbReference type="ARBA" id="ARBA00008540"/>
    </source>
</evidence>
<dbReference type="GO" id="GO:0015818">
    <property type="term" value="P:isoleucine transport"/>
    <property type="evidence" value="ECO:0007669"/>
    <property type="project" value="TreeGrafter"/>
</dbReference>
<feature type="transmembrane region" description="Helical" evidence="9">
    <location>
        <begin position="275"/>
        <end position="296"/>
    </location>
</feature>
<dbReference type="Proteomes" id="UP000515913">
    <property type="component" value="Chromosome"/>
</dbReference>
<feature type="transmembrane region" description="Helical" evidence="9">
    <location>
        <begin position="148"/>
        <end position="166"/>
    </location>
</feature>
<evidence type="ECO:0000256" key="3">
    <source>
        <dbReference type="ARBA" id="ARBA00022448"/>
    </source>
</evidence>
<feature type="transmembrane region" description="Helical" evidence="9">
    <location>
        <begin position="186"/>
        <end position="205"/>
    </location>
</feature>
<dbReference type="AlphaFoldDB" id="A0A7G9GZN2"/>
<evidence type="ECO:0000256" key="7">
    <source>
        <dbReference type="ARBA" id="ARBA00022989"/>
    </source>
</evidence>
<comment type="similarity">
    <text evidence="2">Belongs to the branched chain amino acid transporter family.</text>
</comment>
<dbReference type="Pfam" id="PF05525">
    <property type="entry name" value="Branch_AA_trans"/>
    <property type="match status" value="1"/>
</dbReference>